<protein>
    <submittedName>
        <fullName evidence="6">DNA-binding transcriptional regulator, IclR family</fullName>
    </submittedName>
</protein>
<dbReference type="InterPro" id="IPR036388">
    <property type="entry name" value="WH-like_DNA-bd_sf"/>
</dbReference>
<dbReference type="Gene3D" id="1.10.10.10">
    <property type="entry name" value="Winged helix-like DNA-binding domain superfamily/Winged helix DNA-binding domain"/>
    <property type="match status" value="1"/>
</dbReference>
<name>A0A1H1DFY8_9ACTN</name>
<dbReference type="GO" id="GO:0003700">
    <property type="term" value="F:DNA-binding transcription factor activity"/>
    <property type="evidence" value="ECO:0007669"/>
    <property type="project" value="TreeGrafter"/>
</dbReference>
<dbReference type="SUPFAM" id="SSF46785">
    <property type="entry name" value="Winged helix' DNA-binding domain"/>
    <property type="match status" value="1"/>
</dbReference>
<dbReference type="Gene3D" id="3.30.450.40">
    <property type="match status" value="1"/>
</dbReference>
<sequence length="287" mass="31477">MGDNPPVSSVGLRRDLEILEVLAGHESDHGNEGLGVTWIAQRLGREKSQVSRALRSLESEGMVERDPVTRRYRLGWRLFALAARTQQARLVQVAEPFLRRLATATDEDTHLCILRGETVLTLLSKPSSRAYHRIWEGIAIPAVMAAAARSLLVDADEEEIRAMVRRSMPSGLASAVGDEKQWLADVAHAREFGYAIADLALDDGIVGVSAPVRDFRTLVAGAICVSVSRIADKERLDELGAAVAETARQLSIALGLPPNKVVGPPPYINSAFFRDVELGEERKERKR</sequence>
<dbReference type="PROSITE" id="PS51078">
    <property type="entry name" value="ICLR_ED"/>
    <property type="match status" value="1"/>
</dbReference>
<organism evidence="6 7">
    <name type="scientific">Thermostaphylospora chromogena</name>
    <dbReference type="NCBI Taxonomy" id="35622"/>
    <lineage>
        <taxon>Bacteria</taxon>
        <taxon>Bacillati</taxon>
        <taxon>Actinomycetota</taxon>
        <taxon>Actinomycetes</taxon>
        <taxon>Streptosporangiales</taxon>
        <taxon>Thermomonosporaceae</taxon>
        <taxon>Thermostaphylospora</taxon>
    </lineage>
</organism>
<dbReference type="PROSITE" id="PS51077">
    <property type="entry name" value="HTH_ICLR"/>
    <property type="match status" value="1"/>
</dbReference>
<dbReference type="GO" id="GO:0045892">
    <property type="term" value="P:negative regulation of DNA-templated transcription"/>
    <property type="evidence" value="ECO:0007669"/>
    <property type="project" value="TreeGrafter"/>
</dbReference>
<evidence type="ECO:0000259" key="4">
    <source>
        <dbReference type="PROSITE" id="PS51077"/>
    </source>
</evidence>
<evidence type="ECO:0000256" key="3">
    <source>
        <dbReference type="ARBA" id="ARBA00023163"/>
    </source>
</evidence>
<gene>
    <name evidence="6" type="ORF">SAMN04489764_1978</name>
</gene>
<dbReference type="OrthoDB" id="4924204at2"/>
<feature type="domain" description="IclR-ED" evidence="5">
    <location>
        <begin position="77"/>
        <end position="256"/>
    </location>
</feature>
<dbReference type="STRING" id="35622.SAMN04489764_1978"/>
<dbReference type="SMART" id="SM00346">
    <property type="entry name" value="HTH_ICLR"/>
    <property type="match status" value="1"/>
</dbReference>
<evidence type="ECO:0000313" key="6">
    <source>
        <dbReference type="EMBL" id="SDQ75128.1"/>
    </source>
</evidence>
<accession>A0A1H1DFY8</accession>
<dbReference type="InterPro" id="IPR014757">
    <property type="entry name" value="Tscrpt_reg_IclR_C"/>
</dbReference>
<dbReference type="AlphaFoldDB" id="A0A1H1DFY8"/>
<dbReference type="GO" id="GO:0003677">
    <property type="term" value="F:DNA binding"/>
    <property type="evidence" value="ECO:0007669"/>
    <property type="project" value="UniProtKB-KW"/>
</dbReference>
<evidence type="ECO:0000313" key="7">
    <source>
        <dbReference type="Proteomes" id="UP000217103"/>
    </source>
</evidence>
<dbReference type="Pfam" id="PF01614">
    <property type="entry name" value="IclR_C"/>
    <property type="match status" value="1"/>
</dbReference>
<evidence type="ECO:0000259" key="5">
    <source>
        <dbReference type="PROSITE" id="PS51078"/>
    </source>
</evidence>
<dbReference type="InterPro" id="IPR036390">
    <property type="entry name" value="WH_DNA-bd_sf"/>
</dbReference>
<feature type="domain" description="HTH iclR-type" evidence="4">
    <location>
        <begin position="9"/>
        <end position="76"/>
    </location>
</feature>
<proteinExistence type="predicted"/>
<keyword evidence="3" id="KW-0804">Transcription</keyword>
<keyword evidence="2 6" id="KW-0238">DNA-binding</keyword>
<dbReference type="PANTHER" id="PTHR30136">
    <property type="entry name" value="HELIX-TURN-HELIX TRANSCRIPTIONAL REGULATOR, ICLR FAMILY"/>
    <property type="match status" value="1"/>
</dbReference>
<evidence type="ECO:0000256" key="2">
    <source>
        <dbReference type="ARBA" id="ARBA00023125"/>
    </source>
</evidence>
<dbReference type="PANTHER" id="PTHR30136:SF24">
    <property type="entry name" value="HTH-TYPE TRANSCRIPTIONAL REPRESSOR ALLR"/>
    <property type="match status" value="1"/>
</dbReference>
<dbReference type="SUPFAM" id="SSF55781">
    <property type="entry name" value="GAF domain-like"/>
    <property type="match status" value="1"/>
</dbReference>
<reference evidence="6 7" key="1">
    <citation type="submission" date="2016-10" db="EMBL/GenBank/DDBJ databases">
        <authorList>
            <person name="de Groot N.N."/>
        </authorList>
    </citation>
    <scope>NUCLEOTIDE SEQUENCE [LARGE SCALE GENOMIC DNA]</scope>
    <source>
        <strain evidence="6 7">DSM 43794</strain>
    </source>
</reference>
<dbReference type="InterPro" id="IPR050707">
    <property type="entry name" value="HTH_MetabolicPath_Reg"/>
</dbReference>
<dbReference type="InterPro" id="IPR029016">
    <property type="entry name" value="GAF-like_dom_sf"/>
</dbReference>
<keyword evidence="7" id="KW-1185">Reference proteome</keyword>
<keyword evidence="1" id="KW-0805">Transcription regulation</keyword>
<dbReference type="EMBL" id="FNKK01000002">
    <property type="protein sequence ID" value="SDQ75128.1"/>
    <property type="molecule type" value="Genomic_DNA"/>
</dbReference>
<dbReference type="InterPro" id="IPR005471">
    <property type="entry name" value="Tscrpt_reg_IclR_N"/>
</dbReference>
<dbReference type="Proteomes" id="UP000217103">
    <property type="component" value="Unassembled WGS sequence"/>
</dbReference>
<dbReference type="Pfam" id="PF09339">
    <property type="entry name" value="HTH_IclR"/>
    <property type="match status" value="1"/>
</dbReference>
<dbReference type="RefSeq" id="WP_093258754.1">
    <property type="nucleotide sequence ID" value="NZ_FNKK01000002.1"/>
</dbReference>
<evidence type="ECO:0000256" key="1">
    <source>
        <dbReference type="ARBA" id="ARBA00023015"/>
    </source>
</evidence>